<dbReference type="FunFam" id="3.40.50.300:FF:000916">
    <property type="entry name" value="ABC transporter B family member 9"/>
    <property type="match status" value="1"/>
</dbReference>
<dbReference type="InterPro" id="IPR011527">
    <property type="entry name" value="ABC1_TM_dom"/>
</dbReference>
<feature type="domain" description="ABC transporter" evidence="10">
    <location>
        <begin position="422"/>
        <end position="667"/>
    </location>
</feature>
<evidence type="ECO:0000256" key="5">
    <source>
        <dbReference type="ARBA" id="ARBA00022840"/>
    </source>
</evidence>
<feature type="transmembrane region" description="Helical" evidence="9">
    <location>
        <begin position="896"/>
        <end position="917"/>
    </location>
</feature>
<dbReference type="InterPro" id="IPR036640">
    <property type="entry name" value="ABC1_TM_sf"/>
</dbReference>
<keyword evidence="6 9" id="KW-1133">Transmembrane helix</keyword>
<evidence type="ECO:0000256" key="1">
    <source>
        <dbReference type="ARBA" id="ARBA00004141"/>
    </source>
</evidence>
<feature type="transmembrane region" description="Helical" evidence="9">
    <location>
        <begin position="800"/>
        <end position="827"/>
    </location>
</feature>
<dbReference type="GO" id="GO:0016887">
    <property type="term" value="F:ATP hydrolysis activity"/>
    <property type="evidence" value="ECO:0007669"/>
    <property type="project" value="InterPro"/>
</dbReference>
<dbReference type="CDD" id="cd18577">
    <property type="entry name" value="ABC_6TM_Pgp_ABCB1_D1_like"/>
    <property type="match status" value="1"/>
</dbReference>
<evidence type="ECO:0000256" key="7">
    <source>
        <dbReference type="ARBA" id="ARBA00023136"/>
    </source>
</evidence>
<dbReference type="GO" id="GO:0005524">
    <property type="term" value="F:ATP binding"/>
    <property type="evidence" value="ECO:0007669"/>
    <property type="project" value="UniProtKB-KW"/>
</dbReference>
<dbReference type="OrthoDB" id="6500128at2759"/>
<proteinExistence type="inferred from homology"/>
<feature type="domain" description="ABC transmembrane type-1" evidence="11">
    <location>
        <begin position="756"/>
        <end position="1043"/>
    </location>
</feature>
<feature type="domain" description="ABC transmembrane type-1" evidence="11">
    <location>
        <begin position="82"/>
        <end position="387"/>
    </location>
</feature>
<keyword evidence="13" id="KW-1185">Reference proteome</keyword>
<evidence type="ECO:0000256" key="3">
    <source>
        <dbReference type="ARBA" id="ARBA00022692"/>
    </source>
</evidence>
<comment type="caution">
    <text evidence="12">The sequence shown here is derived from an EMBL/GenBank/DDBJ whole genome shotgun (WGS) entry which is preliminary data.</text>
</comment>
<dbReference type="FunFam" id="1.20.1560.10:FF:000102">
    <property type="entry name" value="ABC multidrug transporter Mdr1"/>
    <property type="match status" value="1"/>
</dbReference>
<sequence>MSRPSSTDEKSTVTPDPPVDKKNKSKKRLGIFNRKKVDEAANEKDLSDTSSLPEKAAEPEVPPISFTQLFRFSTKFELFIDALGLLCAAAAGAAQPLMSLLFGNLTNDFVNFGIVIQRAESGNATAAALVPAATESFKHTAALDASYLVYIGVGMFVATYSYMFIWVYTGEVNAKRVREKYLQAVLRQDIAFFDNVGAGEVATRIQTDTHLVQQGISEKVALSVTFLGAFFTGFILAYIRSWRLALALSSMLPCIAITGGVMNKFVSTYMQISLGHVADGGSLAEEVISTIRTAQAFGTQKKLSAIYNTHIDKSKAVDVKAAMWHGGGLAVFFFVIYAGYGLAFHFGTTLINQGHADAGKIVNVLLSILIGSFSLALLAPEMQAITHGRGAAAKLYQTIDRVPDIDSYSEEGLRPENVKGEITLEDIQFSYPSRPTVKVVKKLSLTFKAGKTAALVGASGSGKSTVINLVERFYDPTAGVVKLDGNNLKDLNLKWLRSQIGLVSQEPSLFATTIKENVSHGLIGTKWEHSSAEEKFALIKEACVKANADGFITKLPNGYETMVGERGFLLSGGQKQRIAIARAIVSDPTILLLDEATSALDTQSEGIVQDALDKAAAGRTTITIAHRLSTIKDADVIYVMGDGLVLESGTHNELLSKEGAYSRLVQSQKLRETQEIVEVDSDSEDEAEEKRETDIEKQAREEIPLGRQKTSRSLASEILEQKRLEKGEGEKEEDLSLPYLFKRMGLLVRDQWRNYFFGSIFASMTGFVYPAFGVVFAQGITGFSKLDRAERTHAGDRNALWLFLIAIISTVAIGFQNYLFAGAAAALTARLRSLSFKAILRQDIEYFDRDENSTGALTSKLSDNPQKVNGLAGVTLGAIVQSVATVLAGSVLGLAFIWKLALVGIACTPVVISTGYIRLRVVVLKDQANKKAHEESAQLACEAAGSIRTVASLTREADCLRLYSESLDVPLKKSNRTAIWSNGLYSLSQAMVFFVIALVFWYGSRLVANREADTFKFYVGLMSTTFGAIQAGNVFMFVPDMSSAKGAGSDIIKLLDSTPEIDAENEGGKVLDESKVKGHIRLEGVHFRYPTRPGVRVLRDLSLEVKPGTYIALVGASGSGKSTVIQLIERFYDPLAGEVYLDGEKVTELNIQDYRKHIALVSQEPTLYAGTVRFNILLGATKPESEVTQEEIEAACRDANILEFIQSLPEGFDTEVGGKGSQLSGGQKQRIAIARALLRNPKVLLLDEATSALDSNSEKVVQAALDQAAKGRTTIAIAHRLSTIQNADTIYFIKEGSVSESGTHDQLIAKRGDYYEYVQLQALSKA</sequence>
<accession>A0A8H5AVI0</accession>
<protein>
    <recommendedName>
        <fullName evidence="14">P-loop containing nucleoside triphosphate hydrolase protein</fullName>
    </recommendedName>
</protein>
<evidence type="ECO:0000259" key="11">
    <source>
        <dbReference type="PROSITE" id="PS50929"/>
    </source>
</evidence>
<feature type="compositionally biased region" description="Basic and acidic residues" evidence="8">
    <location>
        <begin position="1"/>
        <end position="11"/>
    </location>
</feature>
<feature type="region of interest" description="Disordered" evidence="8">
    <location>
        <begin position="676"/>
        <end position="712"/>
    </location>
</feature>
<reference evidence="12 13" key="1">
    <citation type="journal article" date="2020" name="ISME J.">
        <title>Uncovering the hidden diversity of litter-decomposition mechanisms in mushroom-forming fungi.</title>
        <authorList>
            <person name="Floudas D."/>
            <person name="Bentzer J."/>
            <person name="Ahren D."/>
            <person name="Johansson T."/>
            <person name="Persson P."/>
            <person name="Tunlid A."/>
        </authorList>
    </citation>
    <scope>NUCLEOTIDE SEQUENCE [LARGE SCALE GENOMIC DNA]</scope>
    <source>
        <strain evidence="12 13">CBS 175.51</strain>
    </source>
</reference>
<evidence type="ECO:0000313" key="12">
    <source>
        <dbReference type="EMBL" id="KAF5311613.1"/>
    </source>
</evidence>
<keyword evidence="7 9" id="KW-0472">Membrane</keyword>
<dbReference type="InterPro" id="IPR017871">
    <property type="entry name" value="ABC_transporter-like_CS"/>
</dbReference>
<dbReference type="EMBL" id="JAACJK010000225">
    <property type="protein sequence ID" value="KAF5311613.1"/>
    <property type="molecule type" value="Genomic_DNA"/>
</dbReference>
<dbReference type="InterPro" id="IPR003593">
    <property type="entry name" value="AAA+_ATPase"/>
</dbReference>
<dbReference type="SUPFAM" id="SSF52540">
    <property type="entry name" value="P-loop containing nucleoside triphosphate hydrolases"/>
    <property type="match status" value="2"/>
</dbReference>
<dbReference type="Gene3D" id="3.40.50.300">
    <property type="entry name" value="P-loop containing nucleotide triphosphate hydrolases"/>
    <property type="match status" value="2"/>
</dbReference>
<feature type="transmembrane region" description="Helical" evidence="9">
    <location>
        <begin position="147"/>
        <end position="168"/>
    </location>
</feature>
<feature type="transmembrane region" description="Helical" evidence="9">
    <location>
        <begin position="78"/>
        <end position="102"/>
    </location>
</feature>
<dbReference type="InterPro" id="IPR003439">
    <property type="entry name" value="ABC_transporter-like_ATP-bd"/>
</dbReference>
<dbReference type="PROSITE" id="PS50893">
    <property type="entry name" value="ABC_TRANSPORTER_2"/>
    <property type="match status" value="2"/>
</dbReference>
<feature type="transmembrane region" description="Helical" evidence="9">
    <location>
        <begin position="220"/>
        <end position="239"/>
    </location>
</feature>
<feature type="transmembrane region" description="Helical" evidence="9">
    <location>
        <begin position="1015"/>
        <end position="1038"/>
    </location>
</feature>
<comment type="subcellular location">
    <subcellularLocation>
        <location evidence="1">Membrane</location>
        <topology evidence="1">Multi-pass membrane protein</topology>
    </subcellularLocation>
</comment>
<feature type="transmembrane region" description="Helical" evidence="9">
    <location>
        <begin position="755"/>
        <end position="780"/>
    </location>
</feature>
<dbReference type="GO" id="GO:0090374">
    <property type="term" value="P:oligopeptide export from mitochondrion"/>
    <property type="evidence" value="ECO:0007669"/>
    <property type="project" value="TreeGrafter"/>
</dbReference>
<organism evidence="12 13">
    <name type="scientific">Ephemerocybe angulata</name>
    <dbReference type="NCBI Taxonomy" id="980116"/>
    <lineage>
        <taxon>Eukaryota</taxon>
        <taxon>Fungi</taxon>
        <taxon>Dikarya</taxon>
        <taxon>Basidiomycota</taxon>
        <taxon>Agaricomycotina</taxon>
        <taxon>Agaricomycetes</taxon>
        <taxon>Agaricomycetidae</taxon>
        <taxon>Agaricales</taxon>
        <taxon>Agaricineae</taxon>
        <taxon>Psathyrellaceae</taxon>
        <taxon>Ephemerocybe</taxon>
    </lineage>
</organism>
<evidence type="ECO:0000256" key="4">
    <source>
        <dbReference type="ARBA" id="ARBA00022741"/>
    </source>
</evidence>
<evidence type="ECO:0000256" key="2">
    <source>
        <dbReference type="ARBA" id="ARBA00007577"/>
    </source>
</evidence>
<feature type="region of interest" description="Disordered" evidence="8">
    <location>
        <begin position="1"/>
        <end position="59"/>
    </location>
</feature>
<feature type="compositionally biased region" description="Acidic residues" evidence="8">
    <location>
        <begin position="676"/>
        <end position="687"/>
    </location>
</feature>
<dbReference type="CDD" id="cd03249">
    <property type="entry name" value="ABC_MTABC3_MDL1_MDL2"/>
    <property type="match status" value="2"/>
</dbReference>
<feature type="transmembrane region" description="Helical" evidence="9">
    <location>
        <begin position="983"/>
        <end position="1003"/>
    </location>
</feature>
<keyword evidence="4" id="KW-0547">Nucleotide-binding</keyword>
<name>A0A8H5AVI0_9AGAR</name>
<dbReference type="GO" id="GO:0005743">
    <property type="term" value="C:mitochondrial inner membrane"/>
    <property type="evidence" value="ECO:0007669"/>
    <property type="project" value="TreeGrafter"/>
</dbReference>
<dbReference type="Pfam" id="PF00005">
    <property type="entry name" value="ABC_tran"/>
    <property type="match status" value="2"/>
</dbReference>
<dbReference type="Gene3D" id="1.20.1560.10">
    <property type="entry name" value="ABC transporter type 1, transmembrane domain"/>
    <property type="match status" value="1"/>
</dbReference>
<evidence type="ECO:0000313" key="13">
    <source>
        <dbReference type="Proteomes" id="UP000541558"/>
    </source>
</evidence>
<dbReference type="InterPro" id="IPR039421">
    <property type="entry name" value="Type_1_exporter"/>
</dbReference>
<dbReference type="PROSITE" id="PS50929">
    <property type="entry name" value="ABC_TM1F"/>
    <property type="match status" value="2"/>
</dbReference>
<dbReference type="GO" id="GO:0015421">
    <property type="term" value="F:ABC-type oligopeptide transporter activity"/>
    <property type="evidence" value="ECO:0007669"/>
    <property type="project" value="TreeGrafter"/>
</dbReference>
<dbReference type="PROSITE" id="PS00211">
    <property type="entry name" value="ABC_TRANSPORTER_1"/>
    <property type="match status" value="2"/>
</dbReference>
<feature type="transmembrane region" description="Helical" evidence="9">
    <location>
        <begin position="321"/>
        <end position="340"/>
    </location>
</feature>
<dbReference type="PANTHER" id="PTHR43394:SF27">
    <property type="entry name" value="ATP-DEPENDENT TRANSLOCASE ABCB1-LIKE"/>
    <property type="match status" value="1"/>
</dbReference>
<feature type="compositionally biased region" description="Basic and acidic residues" evidence="8">
    <location>
        <begin position="35"/>
        <end position="47"/>
    </location>
</feature>
<dbReference type="CDD" id="cd18578">
    <property type="entry name" value="ABC_6TM_Pgp_ABCB1_D2_like"/>
    <property type="match status" value="1"/>
</dbReference>
<feature type="transmembrane region" description="Helical" evidence="9">
    <location>
        <begin position="868"/>
        <end position="890"/>
    </location>
</feature>
<comment type="similarity">
    <text evidence="2">Belongs to the ABC transporter superfamily. ABCB family. Multidrug resistance exporter (TC 3.A.1.201) subfamily.</text>
</comment>
<gene>
    <name evidence="12" type="ORF">D9611_009402</name>
</gene>
<dbReference type="InterPro" id="IPR027417">
    <property type="entry name" value="P-loop_NTPase"/>
</dbReference>
<keyword evidence="5" id="KW-0067">ATP-binding</keyword>
<evidence type="ECO:0000259" key="10">
    <source>
        <dbReference type="PROSITE" id="PS50893"/>
    </source>
</evidence>
<dbReference type="SUPFAM" id="SSF90123">
    <property type="entry name" value="ABC transporter transmembrane region"/>
    <property type="match status" value="2"/>
</dbReference>
<evidence type="ECO:0000256" key="6">
    <source>
        <dbReference type="ARBA" id="ARBA00022989"/>
    </source>
</evidence>
<evidence type="ECO:0008006" key="14">
    <source>
        <dbReference type="Google" id="ProtNLM"/>
    </source>
</evidence>
<feature type="domain" description="ABC transporter" evidence="10">
    <location>
        <begin position="1080"/>
        <end position="1320"/>
    </location>
</feature>
<dbReference type="FunFam" id="3.40.50.300:FF:000251">
    <property type="entry name" value="ABC transporter B family member 19"/>
    <property type="match status" value="1"/>
</dbReference>
<evidence type="ECO:0000256" key="8">
    <source>
        <dbReference type="SAM" id="MobiDB-lite"/>
    </source>
</evidence>
<dbReference type="Proteomes" id="UP000541558">
    <property type="component" value="Unassembled WGS sequence"/>
</dbReference>
<keyword evidence="3 9" id="KW-0812">Transmembrane</keyword>
<dbReference type="Pfam" id="PF00664">
    <property type="entry name" value="ABC_membrane"/>
    <property type="match status" value="2"/>
</dbReference>
<feature type="transmembrane region" description="Helical" evidence="9">
    <location>
        <begin position="360"/>
        <end position="379"/>
    </location>
</feature>
<evidence type="ECO:0000256" key="9">
    <source>
        <dbReference type="SAM" id="Phobius"/>
    </source>
</evidence>
<dbReference type="SMART" id="SM00382">
    <property type="entry name" value="AAA"/>
    <property type="match status" value="2"/>
</dbReference>
<dbReference type="PANTHER" id="PTHR43394">
    <property type="entry name" value="ATP-DEPENDENT PERMEASE MDL1, MITOCHONDRIAL"/>
    <property type="match status" value="1"/>
</dbReference>
<feature type="compositionally biased region" description="Basic and acidic residues" evidence="8">
    <location>
        <begin position="688"/>
        <end position="704"/>
    </location>
</feature>